<dbReference type="EMBL" id="VMNX01000170">
    <property type="protein sequence ID" value="MPY53068.1"/>
    <property type="molecule type" value="Genomic_DNA"/>
</dbReference>
<dbReference type="Pfam" id="PF10012">
    <property type="entry name" value="DUF2255"/>
    <property type="match status" value="1"/>
</dbReference>
<protein>
    <submittedName>
        <fullName evidence="1">DUF2255 family protein</fullName>
    </submittedName>
</protein>
<dbReference type="RefSeq" id="WP_152867228.1">
    <property type="nucleotide sequence ID" value="NZ_VMNX01000170.1"/>
</dbReference>
<evidence type="ECO:0000313" key="1">
    <source>
        <dbReference type="EMBL" id="MPY53068.1"/>
    </source>
</evidence>
<dbReference type="InterPro" id="IPR016888">
    <property type="entry name" value="UCP028498"/>
</dbReference>
<dbReference type="Proteomes" id="UP000373149">
    <property type="component" value="Unassembled WGS sequence"/>
</dbReference>
<reference evidence="1 2" key="1">
    <citation type="submission" date="2019-09" db="EMBL/GenBank/DDBJ databases">
        <authorList>
            <person name="Duangmal K."/>
            <person name="Teo W.F.A."/>
            <person name="Lipun K."/>
        </authorList>
    </citation>
    <scope>NUCLEOTIDE SEQUENCE [LARGE SCALE GENOMIC DNA]</scope>
    <source>
        <strain evidence="1 2">K1PN6</strain>
    </source>
</reference>
<organism evidence="1 2">
    <name type="scientific">Streptomyces acidicola</name>
    <dbReference type="NCBI Taxonomy" id="2596892"/>
    <lineage>
        <taxon>Bacteria</taxon>
        <taxon>Bacillati</taxon>
        <taxon>Actinomycetota</taxon>
        <taxon>Actinomycetes</taxon>
        <taxon>Kitasatosporales</taxon>
        <taxon>Streptomycetaceae</taxon>
        <taxon>Streptomyces</taxon>
    </lineage>
</organism>
<dbReference type="AlphaFoldDB" id="A0A5N8X2H0"/>
<evidence type="ECO:0000313" key="2">
    <source>
        <dbReference type="Proteomes" id="UP000373149"/>
    </source>
</evidence>
<accession>A0A5N8X2H0</accession>
<name>A0A5N8X2H0_9ACTN</name>
<sequence length="125" mass="13909">MATWNPDELNRITTANELDIAARRPDGTLRQPTTIWVVREGDDVYVRSYRGAQGSWWRTAKSSHAGHISAGGVEKDVTFTEVGNPAVNDRVDAAYRAKYGRYSGYVEPMVAEQARATTLRLTPQP</sequence>
<gene>
    <name evidence="1" type="ORF">FPZ41_32710</name>
</gene>
<comment type="caution">
    <text evidence="1">The sequence shown here is derived from an EMBL/GenBank/DDBJ whole genome shotgun (WGS) entry which is preliminary data.</text>
</comment>
<keyword evidence="2" id="KW-1185">Reference proteome</keyword>
<proteinExistence type="predicted"/>